<accession>A0A095SFD1</accession>
<proteinExistence type="predicted"/>
<dbReference type="EMBL" id="ARXV01000018">
    <property type="protein sequence ID" value="KGD63346.1"/>
    <property type="molecule type" value="Genomic_DNA"/>
</dbReference>
<evidence type="ECO:0000313" key="1">
    <source>
        <dbReference type="EMBL" id="KGD63346.1"/>
    </source>
</evidence>
<sequence>MPYNIDLVTMILTNGAFVNPVNLCQPTISHFTECKLSRKGVFQGSMKFDNRVCKTAFLGEWHFHM</sequence>
<protein>
    <submittedName>
        <fullName evidence="1">Uncharacterized protein</fullName>
    </submittedName>
</protein>
<dbReference type="Proteomes" id="UP000029444">
    <property type="component" value="Unassembled WGS sequence"/>
</dbReference>
<keyword evidence="2" id="KW-1185">Reference proteome</keyword>
<organism evidence="1 2">
    <name type="scientific">Alcanivorax nanhaiticus</name>
    <dbReference type="NCBI Taxonomy" id="1177154"/>
    <lineage>
        <taxon>Bacteria</taxon>
        <taxon>Pseudomonadati</taxon>
        <taxon>Pseudomonadota</taxon>
        <taxon>Gammaproteobacteria</taxon>
        <taxon>Oceanospirillales</taxon>
        <taxon>Alcanivoracaceae</taxon>
        <taxon>Alcanivorax</taxon>
    </lineage>
</organism>
<reference evidence="1 2" key="1">
    <citation type="submission" date="2012-09" db="EMBL/GenBank/DDBJ databases">
        <title>Genome Sequence of alkane-degrading Bacterium Alcanivorax sp. 19-m-6.</title>
        <authorList>
            <person name="Lai Q."/>
            <person name="Shao Z."/>
        </authorList>
    </citation>
    <scope>NUCLEOTIDE SEQUENCE [LARGE SCALE GENOMIC DNA]</scope>
    <source>
        <strain evidence="1 2">19-m-6</strain>
    </source>
</reference>
<dbReference type="AlphaFoldDB" id="A0A095SFD1"/>
<evidence type="ECO:0000313" key="2">
    <source>
        <dbReference type="Proteomes" id="UP000029444"/>
    </source>
</evidence>
<name>A0A095SFD1_9GAMM</name>
<comment type="caution">
    <text evidence="1">The sequence shown here is derived from an EMBL/GenBank/DDBJ whole genome shotgun (WGS) entry which is preliminary data.</text>
</comment>
<gene>
    <name evidence="1" type="ORF">Y5S_03332</name>
</gene>